<sequence length="430" mass="47150">MPPPTPEQIAHMQEHIDEDRRPLVYGIHSGFMIIGILSVALRFVSRVKIGAKLCKDDWLILAAMVCLIAHATSCMITPSFGVGRHVLLVTNVHGIVAANLAEATSYSTNLMFTKLSILALYYRIFSLTRGWIPTLWAFAVFVIALGITQPLVYIFHCIPIQWSWDENTPNMKCIDFSLAIAVLGTIHIITDWLLLLLPIPVVWSLRLGQRAKISICALFAVGGAVCIISIIRVRKAHELKGVDPTWNFVPVQSLSTVEGSIGILAACMPTWRPLFRFVGQGLSSYFSHNGSRPGGSGFHHSGEHEYAAKKLARSSASSAPAPTRNPSSKGLQHHTQHLGVLPGSPLPSPNSVHWNRHAKRSESNSSGDSVEHMLQGRIHDVREVPHEDVEMGNLHGMGTERSSAEVGYGDKIELNAGDVARPQNTFTGHR</sequence>
<evidence type="ECO:0000256" key="7">
    <source>
        <dbReference type="SAM" id="Phobius"/>
    </source>
</evidence>
<evidence type="ECO:0000259" key="8">
    <source>
        <dbReference type="Pfam" id="PF20684"/>
    </source>
</evidence>
<evidence type="ECO:0000256" key="4">
    <source>
        <dbReference type="ARBA" id="ARBA00023136"/>
    </source>
</evidence>
<evidence type="ECO:0000256" key="1">
    <source>
        <dbReference type="ARBA" id="ARBA00004141"/>
    </source>
</evidence>
<feature type="transmembrane region" description="Helical" evidence="7">
    <location>
        <begin position="57"/>
        <end position="83"/>
    </location>
</feature>
<keyword evidence="10" id="KW-1185">Reference proteome</keyword>
<organism evidence="9 10">
    <name type="scientific">Periconia digitata</name>
    <dbReference type="NCBI Taxonomy" id="1303443"/>
    <lineage>
        <taxon>Eukaryota</taxon>
        <taxon>Fungi</taxon>
        <taxon>Dikarya</taxon>
        <taxon>Ascomycota</taxon>
        <taxon>Pezizomycotina</taxon>
        <taxon>Dothideomycetes</taxon>
        <taxon>Pleosporomycetidae</taxon>
        <taxon>Pleosporales</taxon>
        <taxon>Massarineae</taxon>
        <taxon>Periconiaceae</taxon>
        <taxon>Periconia</taxon>
    </lineage>
</organism>
<proteinExistence type="inferred from homology"/>
<keyword evidence="3 7" id="KW-1133">Transmembrane helix</keyword>
<gene>
    <name evidence="9" type="ORF">PDIGIT_LOCUS12268</name>
</gene>
<dbReference type="AlphaFoldDB" id="A0A9W4UMX4"/>
<dbReference type="InterPro" id="IPR052337">
    <property type="entry name" value="SAT4-like"/>
</dbReference>
<comment type="similarity">
    <text evidence="5">Belongs to the SAT4 family.</text>
</comment>
<feature type="transmembrane region" description="Helical" evidence="7">
    <location>
        <begin position="211"/>
        <end position="231"/>
    </location>
</feature>
<evidence type="ECO:0000313" key="10">
    <source>
        <dbReference type="Proteomes" id="UP001152607"/>
    </source>
</evidence>
<feature type="transmembrane region" description="Helical" evidence="7">
    <location>
        <begin position="103"/>
        <end position="122"/>
    </location>
</feature>
<protein>
    <recommendedName>
        <fullName evidence="8">Rhodopsin domain-containing protein</fullName>
    </recommendedName>
</protein>
<feature type="transmembrane region" description="Helical" evidence="7">
    <location>
        <begin position="134"/>
        <end position="156"/>
    </location>
</feature>
<dbReference type="OrthoDB" id="444631at2759"/>
<dbReference type="Pfam" id="PF20684">
    <property type="entry name" value="Fung_rhodopsin"/>
    <property type="match status" value="1"/>
</dbReference>
<feature type="compositionally biased region" description="Low complexity" evidence="6">
    <location>
        <begin position="313"/>
        <end position="328"/>
    </location>
</feature>
<evidence type="ECO:0000256" key="2">
    <source>
        <dbReference type="ARBA" id="ARBA00022692"/>
    </source>
</evidence>
<keyword evidence="2 7" id="KW-0812">Transmembrane</keyword>
<comment type="caution">
    <text evidence="9">The sequence shown here is derived from an EMBL/GenBank/DDBJ whole genome shotgun (WGS) entry which is preliminary data.</text>
</comment>
<evidence type="ECO:0000256" key="6">
    <source>
        <dbReference type="SAM" id="MobiDB-lite"/>
    </source>
</evidence>
<keyword evidence="4 7" id="KW-0472">Membrane</keyword>
<evidence type="ECO:0000313" key="9">
    <source>
        <dbReference type="EMBL" id="CAI6339121.1"/>
    </source>
</evidence>
<feature type="transmembrane region" description="Helical" evidence="7">
    <location>
        <begin position="23"/>
        <end position="45"/>
    </location>
</feature>
<dbReference type="PANTHER" id="PTHR33048:SF47">
    <property type="entry name" value="INTEGRAL MEMBRANE PROTEIN-RELATED"/>
    <property type="match status" value="1"/>
</dbReference>
<dbReference type="Proteomes" id="UP001152607">
    <property type="component" value="Unassembled WGS sequence"/>
</dbReference>
<dbReference type="InterPro" id="IPR049326">
    <property type="entry name" value="Rhodopsin_dom_fungi"/>
</dbReference>
<dbReference type="PANTHER" id="PTHR33048">
    <property type="entry name" value="PTH11-LIKE INTEGRAL MEMBRANE PROTEIN (AFU_ORTHOLOGUE AFUA_5G11245)"/>
    <property type="match status" value="1"/>
</dbReference>
<name>A0A9W4UMX4_9PLEO</name>
<dbReference type="EMBL" id="CAOQHR010000009">
    <property type="protein sequence ID" value="CAI6339121.1"/>
    <property type="molecule type" value="Genomic_DNA"/>
</dbReference>
<feature type="region of interest" description="Disordered" evidence="6">
    <location>
        <begin position="309"/>
        <end position="371"/>
    </location>
</feature>
<evidence type="ECO:0000256" key="5">
    <source>
        <dbReference type="ARBA" id="ARBA00038359"/>
    </source>
</evidence>
<feature type="transmembrane region" description="Helical" evidence="7">
    <location>
        <begin position="176"/>
        <end position="199"/>
    </location>
</feature>
<evidence type="ECO:0000256" key="3">
    <source>
        <dbReference type="ARBA" id="ARBA00022989"/>
    </source>
</evidence>
<comment type="subcellular location">
    <subcellularLocation>
        <location evidence="1">Membrane</location>
        <topology evidence="1">Multi-pass membrane protein</topology>
    </subcellularLocation>
</comment>
<feature type="domain" description="Rhodopsin" evidence="8">
    <location>
        <begin position="41"/>
        <end position="276"/>
    </location>
</feature>
<accession>A0A9W4UMX4</accession>
<reference evidence="9" key="1">
    <citation type="submission" date="2023-01" db="EMBL/GenBank/DDBJ databases">
        <authorList>
            <person name="Van Ghelder C."/>
            <person name="Rancurel C."/>
        </authorList>
    </citation>
    <scope>NUCLEOTIDE SEQUENCE</scope>
    <source>
        <strain evidence="9">CNCM I-4278</strain>
    </source>
</reference>
<dbReference type="GO" id="GO:0016020">
    <property type="term" value="C:membrane"/>
    <property type="evidence" value="ECO:0007669"/>
    <property type="project" value="UniProtKB-SubCell"/>
</dbReference>